<evidence type="ECO:0000313" key="4">
    <source>
        <dbReference type="EMBL" id="ASN26843.1"/>
    </source>
</evidence>
<keyword evidence="2" id="KW-0472">Membrane</keyword>
<feature type="transmembrane region" description="Helical" evidence="2">
    <location>
        <begin position="192"/>
        <end position="212"/>
    </location>
</feature>
<evidence type="ECO:0008006" key="6">
    <source>
        <dbReference type="Google" id="ProtNLM"/>
    </source>
</evidence>
<dbReference type="Proteomes" id="UP000031501">
    <property type="component" value="Chromosome"/>
</dbReference>
<feature type="compositionally biased region" description="Low complexity" evidence="1">
    <location>
        <begin position="124"/>
        <end position="169"/>
    </location>
</feature>
<feature type="region of interest" description="Disordered" evidence="1">
    <location>
        <begin position="115"/>
        <end position="183"/>
    </location>
</feature>
<dbReference type="NCBIfam" id="NF041528">
    <property type="entry name" value="strep_LAETG"/>
    <property type="match status" value="1"/>
</dbReference>
<sequence length="221" mass="21749">MTRRSVRRSAHALGVAAASAAAVLGLSSSALACAISDFKAEATCDGGKGDIVVTDTDASGTEATVTVFLKGDSGVETQVGEQQVKGSAEGVSVTFPEDWKPNSTYRIHIKADGSVDQDIDGGLTTPSSACTSEESTTPPTASKSPSPTGSAAPTPSASKSRSAAAGTSSNAPSPAAGDSDLAETGVSSNTGLIAGVAATLVVVGGGAVFLGMRRRGTRDDG</sequence>
<proteinExistence type="predicted"/>
<dbReference type="STRING" id="1355015.LK06_024465"/>
<dbReference type="RefSeq" id="WP_052270217.1">
    <property type="nucleotide sequence ID" value="NZ_CP021080.1"/>
</dbReference>
<dbReference type="EMBL" id="CP022433">
    <property type="protein sequence ID" value="ASN26843.1"/>
    <property type="molecule type" value="Genomic_DNA"/>
</dbReference>
<accession>A0A221P3I8</accession>
<keyword evidence="2" id="KW-0812">Transmembrane</keyword>
<keyword evidence="3" id="KW-0732">Signal</keyword>
<keyword evidence="5" id="KW-1185">Reference proteome</keyword>
<dbReference type="PROSITE" id="PS51257">
    <property type="entry name" value="PROKAR_LIPOPROTEIN"/>
    <property type="match status" value="1"/>
</dbReference>
<evidence type="ECO:0000256" key="2">
    <source>
        <dbReference type="SAM" id="Phobius"/>
    </source>
</evidence>
<dbReference type="AlphaFoldDB" id="A0A221P3I8"/>
<evidence type="ECO:0000256" key="3">
    <source>
        <dbReference type="SAM" id="SignalP"/>
    </source>
</evidence>
<protein>
    <recommendedName>
        <fullName evidence="6">LPXTG cell wall anchor domain-containing protein</fullName>
    </recommendedName>
</protein>
<dbReference type="KEGG" id="splu:LK06_024465"/>
<gene>
    <name evidence="4" type="ORF">LK07_25635</name>
</gene>
<evidence type="ECO:0000313" key="5">
    <source>
        <dbReference type="Proteomes" id="UP000031501"/>
    </source>
</evidence>
<feature type="chain" id="PRO_5011243251" description="LPXTG cell wall anchor domain-containing protein" evidence="3">
    <location>
        <begin position="33"/>
        <end position="221"/>
    </location>
</feature>
<dbReference type="OrthoDB" id="4336573at2"/>
<reference evidence="4 5" key="1">
    <citation type="submission" date="2017-07" db="EMBL/GenBank/DDBJ databases">
        <title>Genome sequence of Streptomyces pluripotens MUSC 137T.</title>
        <authorList>
            <person name="Ser H.-L."/>
            <person name="Lee L.-H."/>
        </authorList>
    </citation>
    <scope>NUCLEOTIDE SEQUENCE [LARGE SCALE GENOMIC DNA]</scope>
    <source>
        <strain evidence="4 5">MUSC 137</strain>
    </source>
</reference>
<feature type="signal peptide" evidence="3">
    <location>
        <begin position="1"/>
        <end position="32"/>
    </location>
</feature>
<organism evidence="4 5">
    <name type="scientific">Streptomyces pluripotens</name>
    <dbReference type="NCBI Taxonomy" id="1355015"/>
    <lineage>
        <taxon>Bacteria</taxon>
        <taxon>Bacillati</taxon>
        <taxon>Actinomycetota</taxon>
        <taxon>Actinomycetes</taxon>
        <taxon>Kitasatosporales</taxon>
        <taxon>Streptomycetaceae</taxon>
        <taxon>Streptomyces</taxon>
    </lineage>
</organism>
<keyword evidence="2" id="KW-1133">Transmembrane helix</keyword>
<evidence type="ECO:0000256" key="1">
    <source>
        <dbReference type="SAM" id="MobiDB-lite"/>
    </source>
</evidence>
<name>A0A221P3I8_9ACTN</name>